<evidence type="ECO:0000256" key="11">
    <source>
        <dbReference type="ARBA" id="ARBA00022989"/>
    </source>
</evidence>
<dbReference type="InterPro" id="IPR005311">
    <property type="entry name" value="PBP_dimer"/>
</dbReference>
<comment type="similarity">
    <text evidence="14">Belongs to the transpeptidase family. MrdA subfamily.</text>
</comment>
<dbReference type="SUPFAM" id="SSF56601">
    <property type="entry name" value="beta-lactamase/transpeptidase-like"/>
    <property type="match status" value="1"/>
</dbReference>
<dbReference type="GO" id="GO:0071972">
    <property type="term" value="F:peptidoglycan L,D-transpeptidase activity"/>
    <property type="evidence" value="ECO:0007669"/>
    <property type="project" value="TreeGrafter"/>
</dbReference>
<dbReference type="FunFam" id="3.40.710.10:FF:000024">
    <property type="entry name" value="Penicillin-binding protein 2"/>
    <property type="match status" value="1"/>
</dbReference>
<organism evidence="17 18">
    <name type="scientific">Methylohalomonas lacus</name>
    <dbReference type="NCBI Taxonomy" id="398773"/>
    <lineage>
        <taxon>Bacteria</taxon>
        <taxon>Pseudomonadati</taxon>
        <taxon>Pseudomonadota</taxon>
        <taxon>Gammaproteobacteria</taxon>
        <taxon>Methylohalomonadales</taxon>
        <taxon>Methylohalomonadaceae</taxon>
        <taxon>Methylohalomonas</taxon>
    </lineage>
</organism>
<evidence type="ECO:0000256" key="9">
    <source>
        <dbReference type="ARBA" id="ARBA00022960"/>
    </source>
</evidence>
<name>A0AAE3HJ14_9GAMM</name>
<dbReference type="HAMAP" id="MF_02081">
    <property type="entry name" value="MrdA_transpept"/>
    <property type="match status" value="1"/>
</dbReference>
<feature type="domain" description="Penicillin-binding protein dimerisation" evidence="16">
    <location>
        <begin position="33"/>
        <end position="203"/>
    </location>
</feature>
<evidence type="ECO:0000256" key="7">
    <source>
        <dbReference type="ARBA" id="ARBA00022692"/>
    </source>
</evidence>
<evidence type="ECO:0000256" key="12">
    <source>
        <dbReference type="ARBA" id="ARBA00023136"/>
    </source>
</evidence>
<reference evidence="17" key="1">
    <citation type="submission" date="2022-08" db="EMBL/GenBank/DDBJ databases">
        <title>Genomic Encyclopedia of Type Strains, Phase III (KMG-III): the genomes of soil and plant-associated and newly described type strains.</title>
        <authorList>
            <person name="Whitman W."/>
        </authorList>
    </citation>
    <scope>NUCLEOTIDE SEQUENCE</scope>
    <source>
        <strain evidence="17">HMT 1</strain>
    </source>
</reference>
<dbReference type="GO" id="GO:0071555">
    <property type="term" value="P:cell wall organization"/>
    <property type="evidence" value="ECO:0007669"/>
    <property type="project" value="UniProtKB-KW"/>
</dbReference>
<dbReference type="PANTHER" id="PTHR30627">
    <property type="entry name" value="PEPTIDOGLYCAN D,D-TRANSPEPTIDASE"/>
    <property type="match status" value="1"/>
</dbReference>
<dbReference type="InterPro" id="IPR050515">
    <property type="entry name" value="Beta-lactam/transpept"/>
</dbReference>
<dbReference type="Pfam" id="PF00905">
    <property type="entry name" value="Transpeptidase"/>
    <property type="match status" value="1"/>
</dbReference>
<accession>A0AAE3HJ14</accession>
<keyword evidence="4 14" id="KW-0997">Cell inner membrane</keyword>
<evidence type="ECO:0000256" key="8">
    <source>
        <dbReference type="ARBA" id="ARBA00022801"/>
    </source>
</evidence>
<evidence type="ECO:0000256" key="5">
    <source>
        <dbReference type="ARBA" id="ARBA00022645"/>
    </source>
</evidence>
<dbReference type="InterPro" id="IPR001460">
    <property type="entry name" value="PCN-bd_Tpept"/>
</dbReference>
<evidence type="ECO:0000256" key="14">
    <source>
        <dbReference type="HAMAP-Rule" id="MF_02081"/>
    </source>
</evidence>
<dbReference type="EC" id="3.4.16.4" evidence="14"/>
<evidence type="ECO:0000256" key="4">
    <source>
        <dbReference type="ARBA" id="ARBA00022519"/>
    </source>
</evidence>
<dbReference type="EMBL" id="JANUCT010000006">
    <property type="protein sequence ID" value="MCS3903165.1"/>
    <property type="molecule type" value="Genomic_DNA"/>
</dbReference>
<protein>
    <recommendedName>
        <fullName evidence="14">Peptidoglycan D,D-transpeptidase MrdA</fullName>
        <ecNumber evidence="14">3.4.16.4</ecNumber>
    </recommendedName>
    <alternativeName>
        <fullName evidence="14">Penicillin-binding protein 2</fullName>
        <shortName evidence="14">PBP-2</shortName>
    </alternativeName>
</protein>
<dbReference type="InterPro" id="IPR017790">
    <property type="entry name" value="Penicillin-binding_protein_2"/>
</dbReference>
<keyword evidence="7 14" id="KW-0812">Transmembrane</keyword>
<keyword evidence="11 14" id="KW-1133">Transmembrane helix</keyword>
<evidence type="ECO:0000256" key="13">
    <source>
        <dbReference type="ARBA" id="ARBA00023316"/>
    </source>
</evidence>
<keyword evidence="13 14" id="KW-0961">Cell wall biogenesis/degradation</keyword>
<dbReference type="SUPFAM" id="SSF56519">
    <property type="entry name" value="Penicillin binding protein dimerisation domain"/>
    <property type="match status" value="1"/>
</dbReference>
<comment type="caution">
    <text evidence="17">The sequence shown here is derived from an EMBL/GenBank/DDBJ whole genome shotgun (WGS) entry which is preliminary data.</text>
</comment>
<dbReference type="GO" id="GO:0009252">
    <property type="term" value="P:peptidoglycan biosynthetic process"/>
    <property type="evidence" value="ECO:0007669"/>
    <property type="project" value="UniProtKB-UniRule"/>
</dbReference>
<keyword evidence="10 14" id="KW-0573">Peptidoglycan synthesis</keyword>
<keyword evidence="5 14" id="KW-0121">Carboxypeptidase</keyword>
<feature type="active site" description="Acyl-ester intermediate" evidence="14">
    <location>
        <position position="295"/>
    </location>
</feature>
<evidence type="ECO:0000259" key="15">
    <source>
        <dbReference type="Pfam" id="PF00905"/>
    </source>
</evidence>
<dbReference type="AlphaFoldDB" id="A0AAE3HJ14"/>
<evidence type="ECO:0000256" key="1">
    <source>
        <dbReference type="ARBA" id="ARBA00004167"/>
    </source>
</evidence>
<proteinExistence type="inferred from homology"/>
<dbReference type="InterPro" id="IPR012338">
    <property type="entry name" value="Beta-lactam/transpept-like"/>
</dbReference>
<keyword evidence="12 14" id="KW-0472">Membrane</keyword>
<dbReference type="InterPro" id="IPR036138">
    <property type="entry name" value="PBP_dimer_sf"/>
</dbReference>
<evidence type="ECO:0000259" key="16">
    <source>
        <dbReference type="Pfam" id="PF03717"/>
    </source>
</evidence>
<dbReference type="Proteomes" id="UP001204445">
    <property type="component" value="Unassembled WGS sequence"/>
</dbReference>
<dbReference type="Gene3D" id="3.40.710.10">
    <property type="entry name" value="DD-peptidase/beta-lactamase superfamily"/>
    <property type="match status" value="1"/>
</dbReference>
<dbReference type="Gene3D" id="3.90.1310.10">
    <property type="entry name" value="Penicillin-binding protein 2a (Domain 2)"/>
    <property type="match status" value="1"/>
</dbReference>
<gene>
    <name evidence="14" type="primary">mrdA</name>
    <name evidence="17" type="ORF">J2T55_001182</name>
</gene>
<dbReference type="NCBIfam" id="TIGR03423">
    <property type="entry name" value="pbp2_mrdA"/>
    <property type="match status" value="1"/>
</dbReference>
<evidence type="ECO:0000256" key="10">
    <source>
        <dbReference type="ARBA" id="ARBA00022984"/>
    </source>
</evidence>
<dbReference type="GO" id="GO:0008360">
    <property type="term" value="P:regulation of cell shape"/>
    <property type="evidence" value="ECO:0007669"/>
    <property type="project" value="UniProtKB-KW"/>
</dbReference>
<comment type="subcellular location">
    <subcellularLocation>
        <location evidence="2">Cell membrane</location>
    </subcellularLocation>
    <subcellularLocation>
        <location evidence="1">Membrane</location>
        <topology evidence="1">Single-pass membrane protein</topology>
    </subcellularLocation>
</comment>
<dbReference type="PANTHER" id="PTHR30627:SF2">
    <property type="entry name" value="PEPTIDOGLYCAN D,D-TRANSPEPTIDASE MRDA"/>
    <property type="match status" value="1"/>
</dbReference>
<sequence>MVLLVSRIAYIQIVRHDHFTTLSQDNRVKILPVAPTRGLIYSRDGVLLAENQPSYNLELIPERINNLDRTIERLGQIVAIDQNDVDRFYDTLKRIRRFERVPLRLNLTDAEVARFAVRRHEFPGADVSARLKREYPLGELTSHVIGYVGRIDKNDQKRIDLANYSGTSHIGKTGVERSYEDQLHGKVGYEQVEVNAAGRVLRVLDRTPPVSGKNVRLTLDISLQRAAQEALSGRRGSIVAIDPRNGEVLAMVSNPGYDANLFVDGIRPAIYNALRDSPDRPLFNRALMGQYPPGSTLKPFVGLAGLEYDVRVPDTDTWCPGWFSLPNSSHRYRCWKKHGHGQMNLNEAIAQSCDVYFYSLANDLGIERMHEFLERFGFNKKSGIEIGPESDGNVPSRQWKKRVYGQPWYPGETVIAGIGQGAMLATPMQLASATAILANHGKVVTPHLLEETYDPVSGEVIKDYEPKESRIELTEPADWGRIEQAMRDVVHGDRGTARRIGQGADYEIAGKTGTAQVIGIAQGEEYDEETVLERHRDHALFVAYAPVEEPRLAVAIIVENGGSGSGTAAPMARAIFDHALMKTDD</sequence>
<feature type="domain" description="Penicillin-binding protein transpeptidase" evidence="15">
    <location>
        <begin position="236"/>
        <end position="576"/>
    </location>
</feature>
<comment type="caution">
    <text evidence="14">Lacks conserved residue(s) required for the propagation of feature annotation.</text>
</comment>
<comment type="catalytic activity">
    <reaction evidence="14">
        <text>Preferential cleavage: (Ac)2-L-Lys-D-Ala-|-D-Ala. Also transpeptidation of peptidyl-alanyl moieties that are N-acyl substituents of D-alanine.</text>
        <dbReference type="EC" id="3.4.16.4"/>
    </reaction>
</comment>
<comment type="function">
    <text evidence="14">Catalyzes cross-linking of the peptidoglycan cell wall.</text>
</comment>
<comment type="pathway">
    <text evidence="14">Cell wall biogenesis; peptidoglycan biosynthesis.</text>
</comment>
<keyword evidence="8 14" id="KW-0378">Hydrolase</keyword>
<evidence type="ECO:0000313" key="18">
    <source>
        <dbReference type="Proteomes" id="UP001204445"/>
    </source>
</evidence>
<keyword evidence="9 14" id="KW-0133">Cell shape</keyword>
<dbReference type="GO" id="GO:0005886">
    <property type="term" value="C:plasma membrane"/>
    <property type="evidence" value="ECO:0007669"/>
    <property type="project" value="UniProtKB-SubCell"/>
</dbReference>
<keyword evidence="18" id="KW-1185">Reference proteome</keyword>
<keyword evidence="3 14" id="KW-1003">Cell membrane</keyword>
<evidence type="ECO:0000256" key="6">
    <source>
        <dbReference type="ARBA" id="ARBA00022670"/>
    </source>
</evidence>
<dbReference type="Gene3D" id="3.30.1390.30">
    <property type="entry name" value="Penicillin-binding protein 2a, domain 3"/>
    <property type="match status" value="1"/>
</dbReference>
<dbReference type="GO" id="GO:0006508">
    <property type="term" value="P:proteolysis"/>
    <property type="evidence" value="ECO:0007669"/>
    <property type="project" value="UniProtKB-KW"/>
</dbReference>
<evidence type="ECO:0000256" key="2">
    <source>
        <dbReference type="ARBA" id="ARBA00004236"/>
    </source>
</evidence>
<evidence type="ECO:0000256" key="3">
    <source>
        <dbReference type="ARBA" id="ARBA00022475"/>
    </source>
</evidence>
<dbReference type="GO" id="GO:0009002">
    <property type="term" value="F:serine-type D-Ala-D-Ala carboxypeptidase activity"/>
    <property type="evidence" value="ECO:0007669"/>
    <property type="project" value="UniProtKB-UniRule"/>
</dbReference>
<evidence type="ECO:0000313" key="17">
    <source>
        <dbReference type="EMBL" id="MCS3903165.1"/>
    </source>
</evidence>
<keyword evidence="6 14" id="KW-0645">Protease</keyword>
<dbReference type="GO" id="GO:0008658">
    <property type="term" value="F:penicillin binding"/>
    <property type="evidence" value="ECO:0007669"/>
    <property type="project" value="UniProtKB-UniRule"/>
</dbReference>
<dbReference type="Pfam" id="PF03717">
    <property type="entry name" value="PBP_dimer"/>
    <property type="match status" value="1"/>
</dbReference>